<protein>
    <submittedName>
        <fullName evidence="4">Uncharacterized protein</fullName>
    </submittedName>
</protein>
<dbReference type="HOGENOM" id="CLU_2625398_0_0_1"/>
<dbReference type="Gene3D" id="3.40.50.11950">
    <property type="match status" value="1"/>
</dbReference>
<comment type="catalytic activity">
    <reaction evidence="1">
        <text>5-diphospho-1D-myo-inositol 1,2,3,4,6-pentakisphosphate + ATP + H(+) = 1,5-bis(diphospho)-1D-myo-inositol 2,3,4,6-tetrakisphosphate + ADP</text>
        <dbReference type="Rhea" id="RHEA:10276"/>
        <dbReference type="ChEBI" id="CHEBI:15378"/>
        <dbReference type="ChEBI" id="CHEBI:30616"/>
        <dbReference type="ChEBI" id="CHEBI:58628"/>
        <dbReference type="ChEBI" id="CHEBI:77983"/>
        <dbReference type="ChEBI" id="CHEBI:456216"/>
        <dbReference type="EC" id="2.7.4.24"/>
    </reaction>
    <physiologicalReaction direction="left-to-right" evidence="1">
        <dbReference type="Rhea" id="RHEA:10277"/>
    </physiologicalReaction>
</comment>
<sequence length="78" mass="9251">MRSHETLFFFLTRSYILGDKVILDDPVERYVCMMIAFHLYLLHLGIFCFSWHICDCLIVFHSSGYPLEKVQAYSSLRL</sequence>
<accession>A0A0D3BPT6</accession>
<dbReference type="PANTHER" id="PTHR12750">
    <property type="entry name" value="DIPHOSPHOINOSITOL PENTAKISPHOSPHATE KINASE"/>
    <property type="match status" value="1"/>
</dbReference>
<dbReference type="GO" id="GO:0006020">
    <property type="term" value="P:inositol metabolic process"/>
    <property type="evidence" value="ECO:0007669"/>
    <property type="project" value="TreeGrafter"/>
</dbReference>
<reference evidence="4" key="2">
    <citation type="submission" date="2015-03" db="UniProtKB">
        <authorList>
            <consortium name="EnsemblPlants"/>
        </authorList>
    </citation>
    <scope>IDENTIFICATION</scope>
</reference>
<comment type="catalytic activity">
    <reaction evidence="2">
        <text>1D-myo-inositol hexakisphosphate + ATP = 1-diphospho-1D-myo-inositol 2,3,4,5,6-pentakisphosphate + ADP</text>
        <dbReference type="Rhea" id="RHEA:37459"/>
        <dbReference type="ChEBI" id="CHEBI:30616"/>
        <dbReference type="ChEBI" id="CHEBI:58130"/>
        <dbReference type="ChEBI" id="CHEBI:74946"/>
        <dbReference type="ChEBI" id="CHEBI:456216"/>
        <dbReference type="EC" id="2.7.4.24"/>
    </reaction>
    <physiologicalReaction direction="left-to-right" evidence="2">
        <dbReference type="Rhea" id="RHEA:37460"/>
    </physiologicalReaction>
</comment>
<dbReference type="AlphaFoldDB" id="A0A0D3BPT6"/>
<feature type="transmembrane region" description="Helical" evidence="3">
    <location>
        <begin position="30"/>
        <end position="53"/>
    </location>
</feature>
<dbReference type="InterPro" id="IPR037446">
    <property type="entry name" value="His_Pase_VIP1"/>
</dbReference>
<evidence type="ECO:0000313" key="4">
    <source>
        <dbReference type="EnsemblPlants" id="Bo4g021660.1"/>
    </source>
</evidence>
<dbReference type="Proteomes" id="UP000032141">
    <property type="component" value="Chromosome C4"/>
</dbReference>
<dbReference type="EnsemblPlants" id="Bo4g021660.1">
    <property type="protein sequence ID" value="Bo4g021660.1"/>
    <property type="gene ID" value="Bo4g021660"/>
</dbReference>
<evidence type="ECO:0000256" key="2">
    <source>
        <dbReference type="ARBA" id="ARBA00034629"/>
    </source>
</evidence>
<dbReference type="GO" id="GO:0032958">
    <property type="term" value="P:inositol phosphate biosynthetic process"/>
    <property type="evidence" value="ECO:0007669"/>
    <property type="project" value="TreeGrafter"/>
</dbReference>
<evidence type="ECO:0000256" key="3">
    <source>
        <dbReference type="SAM" id="Phobius"/>
    </source>
</evidence>
<dbReference type="STRING" id="109376.A0A0D3BPT6"/>
<organism evidence="4 5">
    <name type="scientific">Brassica oleracea var. oleracea</name>
    <dbReference type="NCBI Taxonomy" id="109376"/>
    <lineage>
        <taxon>Eukaryota</taxon>
        <taxon>Viridiplantae</taxon>
        <taxon>Streptophyta</taxon>
        <taxon>Embryophyta</taxon>
        <taxon>Tracheophyta</taxon>
        <taxon>Spermatophyta</taxon>
        <taxon>Magnoliopsida</taxon>
        <taxon>eudicotyledons</taxon>
        <taxon>Gunneridae</taxon>
        <taxon>Pentapetalae</taxon>
        <taxon>rosids</taxon>
        <taxon>malvids</taxon>
        <taxon>Brassicales</taxon>
        <taxon>Brassicaceae</taxon>
        <taxon>Brassiceae</taxon>
        <taxon>Brassica</taxon>
    </lineage>
</organism>
<keyword evidence="5" id="KW-1185">Reference proteome</keyword>
<evidence type="ECO:0000256" key="1">
    <source>
        <dbReference type="ARBA" id="ARBA00033696"/>
    </source>
</evidence>
<keyword evidence="3" id="KW-1133">Transmembrane helix</keyword>
<keyword evidence="3" id="KW-0812">Transmembrane</keyword>
<proteinExistence type="predicted"/>
<name>A0A0D3BPT6_BRAOL</name>
<evidence type="ECO:0000313" key="5">
    <source>
        <dbReference type="Proteomes" id="UP000032141"/>
    </source>
</evidence>
<dbReference type="GO" id="GO:0000828">
    <property type="term" value="F:inositol hexakisphosphate kinase activity"/>
    <property type="evidence" value="ECO:0007669"/>
    <property type="project" value="TreeGrafter"/>
</dbReference>
<dbReference type="eggNOG" id="KOG1057">
    <property type="taxonomic scope" value="Eukaryota"/>
</dbReference>
<reference evidence="4 5" key="1">
    <citation type="journal article" date="2014" name="Genome Biol.">
        <title>Transcriptome and methylome profiling reveals relics of genome dominance in the mesopolyploid Brassica oleracea.</title>
        <authorList>
            <person name="Parkin I.A."/>
            <person name="Koh C."/>
            <person name="Tang H."/>
            <person name="Robinson S.J."/>
            <person name="Kagale S."/>
            <person name="Clarke W.E."/>
            <person name="Town C.D."/>
            <person name="Nixon J."/>
            <person name="Krishnakumar V."/>
            <person name="Bidwell S.L."/>
            <person name="Denoeud F."/>
            <person name="Belcram H."/>
            <person name="Links M.G."/>
            <person name="Just J."/>
            <person name="Clarke C."/>
            <person name="Bender T."/>
            <person name="Huebert T."/>
            <person name="Mason A.S."/>
            <person name="Pires J.C."/>
            <person name="Barker G."/>
            <person name="Moore J."/>
            <person name="Walley P.G."/>
            <person name="Manoli S."/>
            <person name="Batley J."/>
            <person name="Edwards D."/>
            <person name="Nelson M.N."/>
            <person name="Wang X."/>
            <person name="Paterson A.H."/>
            <person name="King G."/>
            <person name="Bancroft I."/>
            <person name="Chalhoub B."/>
            <person name="Sharpe A.G."/>
        </authorList>
    </citation>
    <scope>NUCLEOTIDE SEQUENCE</scope>
    <source>
        <strain evidence="4 5">cv. TO1000</strain>
    </source>
</reference>
<keyword evidence="3" id="KW-0472">Membrane</keyword>
<dbReference type="Gramene" id="Bo4g021660.1">
    <property type="protein sequence ID" value="Bo4g021660.1"/>
    <property type="gene ID" value="Bo4g021660"/>
</dbReference>
<dbReference type="GO" id="GO:0033857">
    <property type="term" value="F:5-diphosphoinositol pentakisphosphate 1-kinase activity"/>
    <property type="evidence" value="ECO:0007669"/>
    <property type="project" value="TreeGrafter"/>
</dbReference>
<dbReference type="PANTHER" id="PTHR12750:SF9">
    <property type="entry name" value="INOSITOL HEXAKISPHOSPHATE AND DIPHOSPHOINOSITOL-PENTAKISPHOSPHATE KINASE"/>
    <property type="match status" value="1"/>
</dbReference>